<dbReference type="Proteomes" id="UP000292702">
    <property type="component" value="Unassembled WGS sequence"/>
</dbReference>
<protein>
    <recommendedName>
        <fullName evidence="3">BTB domain-containing protein</fullName>
    </recommendedName>
</protein>
<organism evidence="1 2">
    <name type="scientific">Steccherinum ochraceum</name>
    <dbReference type="NCBI Taxonomy" id="92696"/>
    <lineage>
        <taxon>Eukaryota</taxon>
        <taxon>Fungi</taxon>
        <taxon>Dikarya</taxon>
        <taxon>Basidiomycota</taxon>
        <taxon>Agaricomycotina</taxon>
        <taxon>Agaricomycetes</taxon>
        <taxon>Polyporales</taxon>
        <taxon>Steccherinaceae</taxon>
        <taxon>Steccherinum</taxon>
    </lineage>
</organism>
<reference evidence="1 2" key="1">
    <citation type="submission" date="2018-11" db="EMBL/GenBank/DDBJ databases">
        <title>Genome assembly of Steccherinum ochraceum LE-BIN_3174, the white-rot fungus of the Steccherinaceae family (The Residual Polyporoid clade, Polyporales, Basidiomycota).</title>
        <authorList>
            <person name="Fedorova T.V."/>
            <person name="Glazunova O.A."/>
            <person name="Landesman E.O."/>
            <person name="Moiseenko K.V."/>
            <person name="Psurtseva N.V."/>
            <person name="Savinova O.S."/>
            <person name="Shakhova N.V."/>
            <person name="Tyazhelova T.V."/>
            <person name="Vasina D.V."/>
        </authorList>
    </citation>
    <scope>NUCLEOTIDE SEQUENCE [LARGE SCALE GENOMIC DNA]</scope>
    <source>
        <strain evidence="1 2">LE-BIN_3174</strain>
    </source>
</reference>
<name>A0A4R0R2Q2_9APHY</name>
<gene>
    <name evidence="1" type="ORF">EIP91_008551</name>
</gene>
<comment type="caution">
    <text evidence="1">The sequence shown here is derived from an EMBL/GenBank/DDBJ whole genome shotgun (WGS) entry which is preliminary data.</text>
</comment>
<evidence type="ECO:0000313" key="1">
    <source>
        <dbReference type="EMBL" id="TCD61361.1"/>
    </source>
</evidence>
<evidence type="ECO:0000313" key="2">
    <source>
        <dbReference type="Proteomes" id="UP000292702"/>
    </source>
</evidence>
<proteinExistence type="predicted"/>
<dbReference type="EMBL" id="RWJN01000475">
    <property type="protein sequence ID" value="TCD61361.1"/>
    <property type="molecule type" value="Genomic_DNA"/>
</dbReference>
<keyword evidence="2" id="KW-1185">Reference proteome</keyword>
<dbReference type="STRING" id="92696.A0A4R0R2Q2"/>
<evidence type="ECO:0008006" key="3">
    <source>
        <dbReference type="Google" id="ProtNLM"/>
    </source>
</evidence>
<dbReference type="AlphaFoldDB" id="A0A4R0R2Q2"/>
<sequence>MFTLPQAPPADGEEPTVPVVDVEETHATLDTLLRIVYPMVDPWIETLDELSLVLGAAVKYDLAVATETLRKILVAPRFVSKWPTRVYAIASRYDLEEEAKIASRYTLSVNVLDCPLSEDLKYITAYAYHRLLDLHRTRAKAAQELLLDMPPDNVKCMLCNGTHYGTFLAPKWWTQFQSMAREELKQRPTTDVIFSMPFLAQVASAGCDRCAGSILGSYAFLEELRKKIDDLPATI</sequence>
<dbReference type="OrthoDB" id="71307at2759"/>
<accession>A0A4R0R2Q2</accession>